<evidence type="ECO:0000313" key="2">
    <source>
        <dbReference type="Proteomes" id="UP001383192"/>
    </source>
</evidence>
<comment type="caution">
    <text evidence="1">The sequence shown here is derived from an EMBL/GenBank/DDBJ whole genome shotgun (WGS) entry which is preliminary data.</text>
</comment>
<gene>
    <name evidence="1" type="ORF">VNI00_018498</name>
</gene>
<proteinExistence type="predicted"/>
<protein>
    <submittedName>
        <fullName evidence="1">Uncharacterized protein</fullName>
    </submittedName>
</protein>
<organism evidence="1 2">
    <name type="scientific">Paramarasmius palmivorus</name>
    <dbReference type="NCBI Taxonomy" id="297713"/>
    <lineage>
        <taxon>Eukaryota</taxon>
        <taxon>Fungi</taxon>
        <taxon>Dikarya</taxon>
        <taxon>Basidiomycota</taxon>
        <taxon>Agaricomycotina</taxon>
        <taxon>Agaricomycetes</taxon>
        <taxon>Agaricomycetidae</taxon>
        <taxon>Agaricales</taxon>
        <taxon>Marasmiineae</taxon>
        <taxon>Marasmiaceae</taxon>
        <taxon>Paramarasmius</taxon>
    </lineage>
</organism>
<evidence type="ECO:0000313" key="1">
    <source>
        <dbReference type="EMBL" id="KAK7017937.1"/>
    </source>
</evidence>
<sequence length="194" mass="21415">MKVSTPDLTAPPDSLVMTFPRSHPSFVPSYQTIFNPDDWASRLDSHAEIAMSLQTDVSGLRVLGVEAVEGAVPDTIDIVTSCRCTVCEVGSDGKVHSICIEFGLRFAHESKNSDIVTMVNYEPRSLESLSDEEVKEIGRLSERLSFEKEWLFSFYGFLYGSLHDALTARLASTNNLRNGTIFDLDTVPDVTMGS</sequence>
<dbReference type="AlphaFoldDB" id="A0AAW0AWM7"/>
<name>A0AAW0AWM7_9AGAR</name>
<keyword evidence="2" id="KW-1185">Reference proteome</keyword>
<dbReference type="Proteomes" id="UP001383192">
    <property type="component" value="Unassembled WGS sequence"/>
</dbReference>
<reference evidence="1 2" key="1">
    <citation type="submission" date="2024-01" db="EMBL/GenBank/DDBJ databases">
        <title>A draft genome for a cacao thread blight-causing isolate of Paramarasmius palmivorus.</title>
        <authorList>
            <person name="Baruah I.K."/>
            <person name="Bukari Y."/>
            <person name="Amoako-Attah I."/>
            <person name="Meinhardt L.W."/>
            <person name="Bailey B.A."/>
            <person name="Cohen S.P."/>
        </authorList>
    </citation>
    <scope>NUCLEOTIDE SEQUENCE [LARGE SCALE GENOMIC DNA]</scope>
    <source>
        <strain evidence="1 2">GH-12</strain>
    </source>
</reference>
<accession>A0AAW0AWM7</accession>
<dbReference type="EMBL" id="JAYKXP010000241">
    <property type="protein sequence ID" value="KAK7017937.1"/>
    <property type="molecule type" value="Genomic_DNA"/>
</dbReference>